<organism evidence="2 5">
    <name type="scientific">Plasmodium ovale wallikeri</name>
    <dbReference type="NCBI Taxonomy" id="864142"/>
    <lineage>
        <taxon>Eukaryota</taxon>
        <taxon>Sar</taxon>
        <taxon>Alveolata</taxon>
        <taxon>Apicomplexa</taxon>
        <taxon>Aconoidasida</taxon>
        <taxon>Haemosporida</taxon>
        <taxon>Plasmodiidae</taxon>
        <taxon>Plasmodium</taxon>
        <taxon>Plasmodium (Plasmodium)</taxon>
    </lineage>
</organism>
<evidence type="ECO:0000313" key="2">
    <source>
        <dbReference type="EMBL" id="SBT40480.1"/>
    </source>
</evidence>
<dbReference type="EMBL" id="FLRD01000114">
    <property type="protein sequence ID" value="SBT40480.1"/>
    <property type="molecule type" value="Genomic_DNA"/>
</dbReference>
<evidence type="ECO:0000313" key="3">
    <source>
        <dbReference type="EMBL" id="SBT40874.1"/>
    </source>
</evidence>
<gene>
    <name evidence="2" type="ORF">POVWA1_042120</name>
    <name evidence="3" type="ORF">POVWA2_040630</name>
</gene>
<feature type="compositionally biased region" description="Basic residues" evidence="1">
    <location>
        <begin position="36"/>
        <end position="48"/>
    </location>
</feature>
<reference evidence="4 5" key="2">
    <citation type="submission" date="2016-05" db="EMBL/GenBank/DDBJ databases">
        <authorList>
            <person name="Naeem Raeece"/>
        </authorList>
    </citation>
    <scope>NUCLEOTIDE SEQUENCE [LARGE SCALE GENOMIC DNA]</scope>
</reference>
<reference evidence="2" key="1">
    <citation type="submission" date="2016-05" db="EMBL/GenBank/DDBJ databases">
        <authorList>
            <person name="Lavstsen T."/>
            <person name="Jespersen J.S."/>
        </authorList>
    </citation>
    <scope>NUCLEOTIDE SEQUENCE [LARGE SCALE GENOMIC DNA]</scope>
</reference>
<evidence type="ECO:0000313" key="4">
    <source>
        <dbReference type="Proteomes" id="UP000078550"/>
    </source>
</evidence>
<sequence>MYQPHLGNDLAKHLKIINSKELIGELKDKRKEERKERRRKPKSKKKCAKVKYTREHSFYDYNNFSNAYTPTCKSL</sequence>
<dbReference type="AlphaFoldDB" id="A0A1A8Z9D8"/>
<proteinExistence type="predicted"/>
<dbReference type="Proteomes" id="UP000078550">
    <property type="component" value="Unassembled WGS sequence"/>
</dbReference>
<dbReference type="EMBL" id="FLRE01000155">
    <property type="protein sequence ID" value="SBT40874.1"/>
    <property type="molecule type" value="Genomic_DNA"/>
</dbReference>
<accession>A0A1A8Z9D8</accession>
<keyword evidence="5" id="KW-1185">Reference proteome</keyword>
<feature type="region of interest" description="Disordered" evidence="1">
    <location>
        <begin position="28"/>
        <end position="48"/>
    </location>
</feature>
<protein>
    <submittedName>
        <fullName evidence="2">Uncharacterized protein</fullName>
    </submittedName>
</protein>
<dbReference type="Proteomes" id="UP000078555">
    <property type="component" value="Unassembled WGS sequence"/>
</dbReference>
<name>A0A1A8Z9D8_PLAOA</name>
<evidence type="ECO:0000256" key="1">
    <source>
        <dbReference type="SAM" id="MobiDB-lite"/>
    </source>
</evidence>
<evidence type="ECO:0000313" key="5">
    <source>
        <dbReference type="Proteomes" id="UP000078555"/>
    </source>
</evidence>